<evidence type="ECO:0000256" key="10">
    <source>
        <dbReference type="PROSITE-ProRule" id="PRU00035"/>
    </source>
</evidence>
<dbReference type="GO" id="GO:0016586">
    <property type="term" value="C:RSC-type complex"/>
    <property type="evidence" value="ECO:0007669"/>
    <property type="project" value="InterPro"/>
</dbReference>
<dbReference type="SUPFAM" id="SSF47370">
    <property type="entry name" value="Bromodomain"/>
    <property type="match status" value="2"/>
</dbReference>
<evidence type="ECO:0000313" key="15">
    <source>
        <dbReference type="Proteomes" id="UP000790833"/>
    </source>
</evidence>
<dbReference type="Proteomes" id="UP000790833">
    <property type="component" value="Unassembled WGS sequence"/>
</dbReference>
<dbReference type="PRINTS" id="PR00503">
    <property type="entry name" value="BROMODOMAIN"/>
</dbReference>
<dbReference type="EMBL" id="JAHMUF010000001">
    <property type="protein sequence ID" value="KAG7196006.1"/>
    <property type="molecule type" value="Genomic_DNA"/>
</dbReference>
<feature type="domain" description="Bromo" evidence="12">
    <location>
        <begin position="47"/>
        <end position="98"/>
    </location>
</feature>
<evidence type="ECO:0000259" key="13">
    <source>
        <dbReference type="PROSITE" id="PS51038"/>
    </source>
</evidence>
<comment type="similarity">
    <text evidence="9">Belongs to the RSC1 family.</text>
</comment>
<dbReference type="InterPro" id="IPR048047">
    <property type="entry name" value="RSC1/2_bromodom"/>
</dbReference>
<dbReference type="RefSeq" id="XP_043051551.1">
    <property type="nucleotide sequence ID" value="XM_043190874.1"/>
</dbReference>
<keyword evidence="4" id="KW-0156">Chromatin regulator</keyword>
<gene>
    <name evidence="14" type="ORF">KQ657_000012</name>
</gene>
<keyword evidence="8" id="KW-0539">Nucleus</keyword>
<dbReference type="GO" id="GO:0006338">
    <property type="term" value="P:chromatin remodeling"/>
    <property type="evidence" value="ECO:0007669"/>
    <property type="project" value="InterPro"/>
</dbReference>
<keyword evidence="5" id="KW-0805">Transcription regulation</keyword>
<dbReference type="OrthoDB" id="1742084at2759"/>
<dbReference type="InterPro" id="IPR043151">
    <property type="entry name" value="BAH_sf"/>
</dbReference>
<evidence type="ECO:0000256" key="4">
    <source>
        <dbReference type="ARBA" id="ARBA00022853"/>
    </source>
</evidence>
<dbReference type="GeneID" id="66113386"/>
<keyword evidence="15" id="KW-1185">Reference proteome</keyword>
<feature type="compositionally biased region" description="Polar residues" evidence="11">
    <location>
        <begin position="160"/>
        <end position="170"/>
    </location>
</feature>
<evidence type="ECO:0000256" key="6">
    <source>
        <dbReference type="ARBA" id="ARBA00023117"/>
    </source>
</evidence>
<evidence type="ECO:0000256" key="1">
    <source>
        <dbReference type="ARBA" id="ARBA00004123"/>
    </source>
</evidence>
<dbReference type="SMART" id="SM00297">
    <property type="entry name" value="BROMO"/>
    <property type="match status" value="2"/>
</dbReference>
<keyword evidence="6 10" id="KW-0103">Bromodomain</keyword>
<dbReference type="PANTHER" id="PTHR16062:SF21">
    <property type="entry name" value="CHROMATIN STRUCTURE-REMODELING COMPLEX SUBUNIT RSC1-RELATED"/>
    <property type="match status" value="1"/>
</dbReference>
<dbReference type="Pfam" id="PF00439">
    <property type="entry name" value="Bromodomain"/>
    <property type="match status" value="2"/>
</dbReference>
<protein>
    <submittedName>
        <fullName evidence="14">Uncharacterized protein</fullName>
    </submittedName>
</protein>
<organism evidence="14 15">
    <name type="scientific">Scheffersomyces spartinae</name>
    <dbReference type="NCBI Taxonomy" id="45513"/>
    <lineage>
        <taxon>Eukaryota</taxon>
        <taxon>Fungi</taxon>
        <taxon>Dikarya</taxon>
        <taxon>Ascomycota</taxon>
        <taxon>Saccharomycotina</taxon>
        <taxon>Pichiomycetes</taxon>
        <taxon>Debaryomycetaceae</taxon>
        <taxon>Scheffersomyces</taxon>
    </lineage>
</organism>
<dbReference type="PROSITE" id="PS00633">
    <property type="entry name" value="BROMODOMAIN_1"/>
    <property type="match status" value="1"/>
</dbReference>
<dbReference type="PROSITE" id="PS51038">
    <property type="entry name" value="BAH"/>
    <property type="match status" value="1"/>
</dbReference>
<feature type="domain" description="Bromo" evidence="12">
    <location>
        <begin position="260"/>
        <end position="330"/>
    </location>
</feature>
<proteinExistence type="inferred from homology"/>
<dbReference type="CDD" id="cd04717">
    <property type="entry name" value="BAH_polybromo"/>
    <property type="match status" value="1"/>
</dbReference>
<evidence type="ECO:0000256" key="9">
    <source>
        <dbReference type="ARBA" id="ARBA00061403"/>
    </source>
</evidence>
<evidence type="ECO:0000256" key="3">
    <source>
        <dbReference type="ARBA" id="ARBA00022737"/>
    </source>
</evidence>
<dbReference type="InterPro" id="IPR036427">
    <property type="entry name" value="Bromodomain-like_sf"/>
</dbReference>
<evidence type="ECO:0000256" key="7">
    <source>
        <dbReference type="ARBA" id="ARBA00023163"/>
    </source>
</evidence>
<feature type="region of interest" description="Disordered" evidence="11">
    <location>
        <begin position="160"/>
        <end position="190"/>
    </location>
</feature>
<evidence type="ECO:0000313" key="14">
    <source>
        <dbReference type="EMBL" id="KAG7196006.1"/>
    </source>
</evidence>
<dbReference type="InterPro" id="IPR037382">
    <property type="entry name" value="Rsc/polybromo"/>
</dbReference>
<evidence type="ECO:0000256" key="8">
    <source>
        <dbReference type="ARBA" id="ARBA00023242"/>
    </source>
</evidence>
<sequence>MVLLDRERKKLANRLSPLFEGIYELVDKRGNIVSEVFQRLPLRTGTDYYKVIQHPVSLHGISRKVKKMEYDGAQDFINDLAQITWNARLYNVRGSEIYQKAVVLNQYILEKVIPKLSSDKTIPGYLYLYYPDLGVLPEDDGLGGSLSELAEGDILSSNVTSVQGSPSITHGSPDIGRSLPTSLAASTQSTPQPVSQAKIINFDLQRKHPVYGKQTFTPNKLTHEATGARRGRPPIIDKPFETRIKGILKQMKKLRDPNDPNRPLTMHFERLPDPKSHGQYFQLIHNPISLNEIRTKVRSRKYNTVDECIADLDLMFQNAKLFYGNDQYSQVFRDCLMLEQEANLIIQTELKRSEKELLESTTGASDGILRTPLDSIEMKGFTYKIGDWVLLNNPNDPEKPTVGQIYRLWSIEDGTLYTNVCWYYRPEQTCHKFDRLFYVNEVCKTAQYRDHLATEILGPCFVIFLTRYQKGDLPEGFIPTGAPWFVCEFRYNETSHVFNRIRTWKACLPDEVRDQPEPPIIHLNEPRKLIKYDSPIRHLLPPDADMNMPIPEPTRDPNNSTPPIAGLVYLRPPVRDDELGQYVSSPNVTPTPENDDKIHNRKAYIFTPVSQLKFGSTTTQAPNTPTISMTQIPNAVAPLAAQAADRSYNIGVKKFKLFEFQQPQQQQLQQQQQQQPQRFQPPILLLHQPPSQQMFTQTPQVTLPHNSSQRQPMIPTPSIAQPTRTAAVSAYTPQHLNTATSRYSVLLPGGVLSYTIEDDGGLASLSGKINIIKRKAGEMESDEVVWYRAPPLSVHRKIITSGISSLGHSARYLSVKAKGDGM</sequence>
<dbReference type="SMART" id="SM00439">
    <property type="entry name" value="BAH"/>
    <property type="match status" value="1"/>
</dbReference>
<evidence type="ECO:0000256" key="11">
    <source>
        <dbReference type="SAM" id="MobiDB-lite"/>
    </source>
</evidence>
<name>A0A9P8AKK6_9ASCO</name>
<dbReference type="GO" id="GO:0003682">
    <property type="term" value="F:chromatin binding"/>
    <property type="evidence" value="ECO:0007669"/>
    <property type="project" value="InterPro"/>
</dbReference>
<reference evidence="14" key="1">
    <citation type="submission" date="2021-03" db="EMBL/GenBank/DDBJ databases">
        <authorList>
            <person name="Palmer J.M."/>
        </authorList>
    </citation>
    <scope>NUCLEOTIDE SEQUENCE</scope>
    <source>
        <strain evidence="14">ARV_011</strain>
    </source>
</reference>
<dbReference type="InterPro" id="IPR018359">
    <property type="entry name" value="Bromodomain_CS"/>
</dbReference>
<accession>A0A9P8AKK6</accession>
<feature type="compositionally biased region" description="Polar residues" evidence="11">
    <location>
        <begin position="179"/>
        <end position="190"/>
    </location>
</feature>
<dbReference type="Pfam" id="PF01426">
    <property type="entry name" value="BAH"/>
    <property type="match status" value="1"/>
</dbReference>
<dbReference type="CDD" id="cd05522">
    <property type="entry name" value="Bromo_Rsc1_2_II"/>
    <property type="match status" value="1"/>
</dbReference>
<dbReference type="FunFam" id="2.30.30.490:FF:000016">
    <property type="entry name" value="RSC complex member"/>
    <property type="match status" value="1"/>
</dbReference>
<evidence type="ECO:0000256" key="2">
    <source>
        <dbReference type="ARBA" id="ARBA00022553"/>
    </source>
</evidence>
<dbReference type="InterPro" id="IPR001487">
    <property type="entry name" value="Bromodomain"/>
</dbReference>
<keyword evidence="3" id="KW-0677">Repeat</keyword>
<comment type="caution">
    <text evidence="14">The sequence shown here is derived from an EMBL/GenBank/DDBJ whole genome shotgun (WGS) entry which is preliminary data.</text>
</comment>
<evidence type="ECO:0000259" key="12">
    <source>
        <dbReference type="PROSITE" id="PS50014"/>
    </source>
</evidence>
<comment type="subcellular location">
    <subcellularLocation>
        <location evidence="1">Nucleus</location>
    </subcellularLocation>
</comment>
<dbReference type="AlphaFoldDB" id="A0A9P8AKK6"/>
<feature type="domain" description="BAH" evidence="13">
    <location>
        <begin position="381"/>
        <end position="502"/>
    </location>
</feature>
<dbReference type="Gene3D" id="1.20.920.10">
    <property type="entry name" value="Bromodomain-like"/>
    <property type="match status" value="2"/>
</dbReference>
<dbReference type="PANTHER" id="PTHR16062">
    <property type="entry name" value="SWI/SNF-RELATED"/>
    <property type="match status" value="1"/>
</dbReference>
<evidence type="ECO:0000256" key="5">
    <source>
        <dbReference type="ARBA" id="ARBA00023015"/>
    </source>
</evidence>
<dbReference type="PROSITE" id="PS50014">
    <property type="entry name" value="BROMODOMAIN_2"/>
    <property type="match status" value="2"/>
</dbReference>
<dbReference type="InterPro" id="IPR001025">
    <property type="entry name" value="BAH_dom"/>
</dbReference>
<dbReference type="Gene3D" id="2.30.30.490">
    <property type="match status" value="1"/>
</dbReference>
<keyword evidence="7" id="KW-0804">Transcription</keyword>
<dbReference type="GO" id="GO:0006368">
    <property type="term" value="P:transcription elongation by RNA polymerase II"/>
    <property type="evidence" value="ECO:0007669"/>
    <property type="project" value="TreeGrafter"/>
</dbReference>
<keyword evidence="2" id="KW-0597">Phosphoprotein</keyword>